<dbReference type="GO" id="GO:0016757">
    <property type="term" value="F:glycosyltransferase activity"/>
    <property type="evidence" value="ECO:0007669"/>
    <property type="project" value="UniProtKB-KW"/>
</dbReference>
<dbReference type="EC" id="2.4.1.301" evidence="4"/>
<evidence type="ECO:0000313" key="5">
    <source>
        <dbReference type="Proteomes" id="UP000315471"/>
    </source>
</evidence>
<sequence>MRIAFVITELNPGGAERCLTELAIGMTQSDDDVRVFSIGPRPEDQHGVLVDRMAEHGIAPEYLGAGSVWQFAKARKQLRDALRLFAPTIVQTFLFHANVLGTLAAKEAGIATRVGGLRVAEVNPIRYRMERRCVKQMRKVVCVSDEVKQFAMKYLASGAEQTIVIPNAVNTTRFSTALSFPWSSIGWPDDSIVSLFVGRMHPQKGLELIQQQIDRLAPAGSKRRVLLVGDGPLAKKIDRWIDLQGGRRVKRLPYQRDIAPLMKAARVLILPSHFEGMPNVVLEMMAAGRPVVSSRVEGSGELLSHQAEMQLFAPHDSEAMAFAAERFLTNPQLSDEIGLQNQTRVRNDFSILTMVDRYRSLYRSLLERSG</sequence>
<name>A0A5C6DUG8_9BACT</name>
<dbReference type="Gene3D" id="3.40.50.2000">
    <property type="entry name" value="Glycogen Phosphorylase B"/>
    <property type="match status" value="2"/>
</dbReference>
<proteinExistence type="predicted"/>
<dbReference type="Pfam" id="PF13692">
    <property type="entry name" value="Glyco_trans_1_4"/>
    <property type="match status" value="1"/>
</dbReference>
<dbReference type="RefSeq" id="WP_146600934.1">
    <property type="nucleotide sequence ID" value="NZ_SJPY01000005.1"/>
</dbReference>
<gene>
    <name evidence="4" type="primary">kanE_2</name>
    <name evidence="4" type="ORF">Q31b_37070</name>
</gene>
<organism evidence="4 5">
    <name type="scientific">Novipirellula aureliae</name>
    <dbReference type="NCBI Taxonomy" id="2527966"/>
    <lineage>
        <taxon>Bacteria</taxon>
        <taxon>Pseudomonadati</taxon>
        <taxon>Planctomycetota</taxon>
        <taxon>Planctomycetia</taxon>
        <taxon>Pirellulales</taxon>
        <taxon>Pirellulaceae</taxon>
        <taxon>Novipirellula</taxon>
    </lineage>
</organism>
<reference evidence="4 5" key="1">
    <citation type="submission" date="2019-02" db="EMBL/GenBank/DDBJ databases">
        <title>Deep-cultivation of Planctomycetes and their phenomic and genomic characterization uncovers novel biology.</title>
        <authorList>
            <person name="Wiegand S."/>
            <person name="Jogler M."/>
            <person name="Boedeker C."/>
            <person name="Pinto D."/>
            <person name="Vollmers J."/>
            <person name="Rivas-Marin E."/>
            <person name="Kohn T."/>
            <person name="Peeters S.H."/>
            <person name="Heuer A."/>
            <person name="Rast P."/>
            <person name="Oberbeckmann S."/>
            <person name="Bunk B."/>
            <person name="Jeske O."/>
            <person name="Meyerdierks A."/>
            <person name="Storesund J.E."/>
            <person name="Kallscheuer N."/>
            <person name="Luecker S."/>
            <person name="Lage O.M."/>
            <person name="Pohl T."/>
            <person name="Merkel B.J."/>
            <person name="Hornburger P."/>
            <person name="Mueller R.-W."/>
            <person name="Bruemmer F."/>
            <person name="Labrenz M."/>
            <person name="Spormann A.M."/>
            <person name="Op Den Camp H."/>
            <person name="Overmann J."/>
            <person name="Amann R."/>
            <person name="Jetten M.S.M."/>
            <person name="Mascher T."/>
            <person name="Medema M.H."/>
            <person name="Devos D.P."/>
            <person name="Kaster A.-K."/>
            <person name="Ovreas L."/>
            <person name="Rohde M."/>
            <person name="Galperin M.Y."/>
            <person name="Jogler C."/>
        </authorList>
    </citation>
    <scope>NUCLEOTIDE SEQUENCE [LARGE SCALE GENOMIC DNA]</scope>
    <source>
        <strain evidence="4 5">Q31b</strain>
    </source>
</reference>
<keyword evidence="2 4" id="KW-0808">Transferase</keyword>
<dbReference type="SUPFAM" id="SSF53756">
    <property type="entry name" value="UDP-Glycosyltransferase/glycogen phosphorylase"/>
    <property type="match status" value="1"/>
</dbReference>
<evidence type="ECO:0000313" key="4">
    <source>
        <dbReference type="EMBL" id="TWU40358.1"/>
    </source>
</evidence>
<dbReference type="OrthoDB" id="9804196at2"/>
<feature type="domain" description="Glycosyltransferase subfamily 4-like N-terminal" evidence="3">
    <location>
        <begin position="12"/>
        <end position="173"/>
    </location>
</feature>
<dbReference type="EMBL" id="SJPY01000005">
    <property type="protein sequence ID" value="TWU40358.1"/>
    <property type="molecule type" value="Genomic_DNA"/>
</dbReference>
<evidence type="ECO:0000256" key="2">
    <source>
        <dbReference type="ARBA" id="ARBA00022679"/>
    </source>
</evidence>
<dbReference type="AlphaFoldDB" id="A0A5C6DUG8"/>
<accession>A0A5C6DUG8</accession>
<protein>
    <submittedName>
        <fullName evidence="4">Alpha-D-kanosaminyltransferase</fullName>
        <ecNumber evidence="4">2.4.1.301</ecNumber>
    </submittedName>
</protein>
<dbReference type="InterPro" id="IPR028098">
    <property type="entry name" value="Glyco_trans_4-like_N"/>
</dbReference>
<keyword evidence="1 4" id="KW-0328">Glycosyltransferase</keyword>
<evidence type="ECO:0000256" key="1">
    <source>
        <dbReference type="ARBA" id="ARBA00022676"/>
    </source>
</evidence>
<dbReference type="Pfam" id="PF13439">
    <property type="entry name" value="Glyco_transf_4"/>
    <property type="match status" value="1"/>
</dbReference>
<evidence type="ECO:0000259" key="3">
    <source>
        <dbReference type="Pfam" id="PF13439"/>
    </source>
</evidence>
<keyword evidence="5" id="KW-1185">Reference proteome</keyword>
<comment type="caution">
    <text evidence="4">The sequence shown here is derived from an EMBL/GenBank/DDBJ whole genome shotgun (WGS) entry which is preliminary data.</text>
</comment>
<dbReference type="Proteomes" id="UP000315471">
    <property type="component" value="Unassembled WGS sequence"/>
</dbReference>
<dbReference type="PANTHER" id="PTHR12526">
    <property type="entry name" value="GLYCOSYLTRANSFERASE"/>
    <property type="match status" value="1"/>
</dbReference>
<dbReference type="PANTHER" id="PTHR12526:SF510">
    <property type="entry name" value="D-INOSITOL 3-PHOSPHATE GLYCOSYLTRANSFERASE"/>
    <property type="match status" value="1"/>
</dbReference>